<dbReference type="InterPro" id="IPR014752">
    <property type="entry name" value="Arrestin-like_C"/>
</dbReference>
<dbReference type="VEuPathDB" id="FungiDB:CJJ09_004921"/>
<sequence>MFGNLLFVKITNPQIYTTGSKVQGLVQLIVLNKLDVEAVEVELLGFAESKNYIYINGVYIPKQESHNLLQITKRVFPPPDVQGSYTLTSGVYHYSFEFVFPGRDHVAQCVKHKRIHSKNHLPNKGRSHATLAGSFFHEIKRDDYCSVQYSVEASATVTLVVKLVMKHSAPVYFAPKNSEIFFSLSDLCNLSKKTLLPDENHAREYLNYSIDGIVKESKSILRKLIPSNTVKVPFELNVRFKEVTPIETVKGTTNRVLQAGSKLSRFVDLDLSTPFSHKDILFALPWKEVHKKGTITPLHIRFTFIKVALVLTVTYRGSTASVATSSVSLRRQPLDLEVNLDAFEEVECHSSKKVPSKHTDKRVCFRHSLDPSLWDCNVKDIGQTFMLCNIQKVAHLCVCLTIAFSDNPTNEIEIENNSPIVFHRQEGPDSLLCSQLKHLPHYMPAPDGLG</sequence>
<dbReference type="Gene3D" id="2.60.40.640">
    <property type="match status" value="1"/>
</dbReference>
<name>A0A0L0NWC1_CANAR</name>
<accession>A0A0L0NWC1</accession>
<dbReference type="CDD" id="cd22952">
    <property type="entry name" value="ART10-like"/>
    <property type="match status" value="1"/>
</dbReference>
<organism evidence="1 2">
    <name type="scientific">Candidozyma auris</name>
    <name type="common">Yeast</name>
    <name type="synonym">Candida auris</name>
    <dbReference type="NCBI Taxonomy" id="498019"/>
    <lineage>
        <taxon>Eukaryota</taxon>
        <taxon>Fungi</taxon>
        <taxon>Dikarya</taxon>
        <taxon>Ascomycota</taxon>
        <taxon>Saccharomycotina</taxon>
        <taxon>Pichiomycetes</taxon>
        <taxon>Metschnikowiaceae</taxon>
        <taxon>Candidozyma</taxon>
    </lineage>
</organism>
<dbReference type="VEuPathDB" id="FungiDB:CJJ07_000305"/>
<gene>
    <name evidence="1" type="ORF">QG37_04346</name>
</gene>
<evidence type="ECO:0000313" key="1">
    <source>
        <dbReference type="EMBL" id="KND98456.1"/>
    </source>
</evidence>
<dbReference type="VEuPathDB" id="FungiDB:CJI96_0003687"/>
<reference evidence="2" key="1">
    <citation type="journal article" date="2015" name="BMC Genomics">
        <title>Draft genome of a commonly misdiagnosed multidrug resistant pathogen Candida auris.</title>
        <authorList>
            <person name="Chatterjee S."/>
            <person name="Alampalli S.V."/>
            <person name="Nageshan R.K."/>
            <person name="Chettiar S.T."/>
            <person name="Joshi S."/>
            <person name="Tatu U.S."/>
        </authorList>
    </citation>
    <scope>NUCLEOTIDE SEQUENCE [LARGE SCALE GENOMIC DNA]</scope>
    <source>
        <strain evidence="2">6684</strain>
    </source>
</reference>
<evidence type="ECO:0008006" key="3">
    <source>
        <dbReference type="Google" id="ProtNLM"/>
    </source>
</evidence>
<evidence type="ECO:0000313" key="2">
    <source>
        <dbReference type="Proteomes" id="UP000037122"/>
    </source>
</evidence>
<dbReference type="Proteomes" id="UP000037122">
    <property type="component" value="Unassembled WGS sequence"/>
</dbReference>
<dbReference type="VEuPathDB" id="FungiDB:QG37_04346"/>
<protein>
    <recommendedName>
        <fullName evidence="3">Arrestin-like N-terminal domain-containing protein</fullName>
    </recommendedName>
</protein>
<comment type="caution">
    <text evidence="1">The sequence shown here is derived from an EMBL/GenBank/DDBJ whole genome shotgun (WGS) entry which is preliminary data.</text>
</comment>
<dbReference type="EMBL" id="LGST01000031">
    <property type="protein sequence ID" value="KND98456.1"/>
    <property type="molecule type" value="Genomic_DNA"/>
</dbReference>
<dbReference type="VEuPathDB" id="FungiDB:B9J08_005563"/>
<dbReference type="AlphaFoldDB" id="A0A0L0NWC1"/>
<proteinExistence type="predicted"/>
<dbReference type="VEuPathDB" id="FungiDB:CJI97_004554"/>